<dbReference type="FunFam" id="2.40.10.10:FF:000068">
    <property type="entry name" value="transmembrane protease serine 2"/>
    <property type="match status" value="1"/>
</dbReference>
<reference evidence="7 8" key="1">
    <citation type="submission" date="2020-03" db="EMBL/GenBank/DDBJ databases">
        <title>A novel species.</title>
        <authorList>
            <person name="Gao J."/>
        </authorList>
    </citation>
    <scope>NUCLEOTIDE SEQUENCE [LARGE SCALE GENOMIC DNA]</scope>
    <source>
        <strain evidence="7 8">QMT-12</strain>
    </source>
</reference>
<evidence type="ECO:0000313" key="8">
    <source>
        <dbReference type="Proteomes" id="UP000501179"/>
    </source>
</evidence>
<feature type="signal peptide" evidence="5">
    <location>
        <begin position="1"/>
        <end position="21"/>
    </location>
</feature>
<dbReference type="InterPro" id="IPR001314">
    <property type="entry name" value="Peptidase_S1A"/>
</dbReference>
<dbReference type="InterPro" id="IPR051487">
    <property type="entry name" value="Ser/Thr_Proteases_Immune/Dev"/>
</dbReference>
<dbReference type="AlphaFoldDB" id="A0A6G9H369"/>
<dbReference type="FunFam" id="2.40.10.10:FF:000036">
    <property type="entry name" value="Trypsin beta"/>
    <property type="match status" value="1"/>
</dbReference>
<evidence type="ECO:0000256" key="5">
    <source>
        <dbReference type="SAM" id="SignalP"/>
    </source>
</evidence>
<dbReference type="PROSITE" id="PS50240">
    <property type="entry name" value="TRYPSIN_DOM"/>
    <property type="match status" value="1"/>
</dbReference>
<dbReference type="GO" id="GO:0006508">
    <property type="term" value="P:proteolysis"/>
    <property type="evidence" value="ECO:0007669"/>
    <property type="project" value="UniProtKB-KW"/>
</dbReference>
<keyword evidence="1 7" id="KW-0645">Protease</keyword>
<dbReference type="PRINTS" id="PR00722">
    <property type="entry name" value="CHYMOTRYPSIN"/>
</dbReference>
<gene>
    <name evidence="7" type="ORF">HA039_22845</name>
</gene>
<dbReference type="InterPro" id="IPR001254">
    <property type="entry name" value="Trypsin_dom"/>
</dbReference>
<accession>A0A6G9H369</accession>
<feature type="chain" id="PRO_5038798662" evidence="5">
    <location>
        <begin position="22"/>
        <end position="264"/>
    </location>
</feature>
<organism evidence="7 8">
    <name type="scientific">Streptomyces liangshanensis</name>
    <dbReference type="NCBI Taxonomy" id="2717324"/>
    <lineage>
        <taxon>Bacteria</taxon>
        <taxon>Bacillati</taxon>
        <taxon>Actinomycetota</taxon>
        <taxon>Actinomycetes</taxon>
        <taxon>Kitasatosporales</taxon>
        <taxon>Streptomycetaceae</taxon>
        <taxon>Streptomyces</taxon>
    </lineage>
</organism>
<dbReference type="Pfam" id="PF00089">
    <property type="entry name" value="Trypsin"/>
    <property type="match status" value="1"/>
</dbReference>
<dbReference type="RefSeq" id="WP_167032899.1">
    <property type="nucleotide sequence ID" value="NZ_CP050177.1"/>
</dbReference>
<proteinExistence type="predicted"/>
<sequence>MVAVSAAAVAVVGPGIAPAQAIVGGTAVSNSPTAPIAHSMAGLVDTNSGQVFCGATLISDTYVLTAASCVRGKATGTTAVLLGDRDTASGSDTNFAALYAVGRWIIHPSYTPTTSRNDIAVVQLAKKATLNVGVRPALVDANTQPNAYAGQTAVAMGWGTLSYGGQQPTQLQRAQVGVITTSQCNAYYGTVDGSQQLCTHTPDKGPCQHDTGGPLAQQLANNKTNLVGIISYGQGCASAYPDVFTRVAAYRPWITNITGPLPTQ</sequence>
<dbReference type="InterPro" id="IPR009003">
    <property type="entry name" value="Peptidase_S1_PA"/>
</dbReference>
<dbReference type="EMBL" id="CP050177">
    <property type="protein sequence ID" value="QIQ04739.1"/>
    <property type="molecule type" value="Genomic_DNA"/>
</dbReference>
<keyword evidence="2" id="KW-0378">Hydrolase</keyword>
<keyword evidence="5" id="KW-0732">Signal</keyword>
<dbReference type="SUPFAM" id="SSF50494">
    <property type="entry name" value="Trypsin-like serine proteases"/>
    <property type="match status" value="1"/>
</dbReference>
<dbReference type="KEGG" id="slia:HA039_22845"/>
<evidence type="ECO:0000256" key="1">
    <source>
        <dbReference type="ARBA" id="ARBA00022670"/>
    </source>
</evidence>
<dbReference type="Gene3D" id="2.40.10.10">
    <property type="entry name" value="Trypsin-like serine proteases"/>
    <property type="match status" value="2"/>
</dbReference>
<keyword evidence="4" id="KW-1015">Disulfide bond</keyword>
<evidence type="ECO:0000256" key="2">
    <source>
        <dbReference type="ARBA" id="ARBA00022801"/>
    </source>
</evidence>
<feature type="domain" description="Peptidase S1" evidence="6">
    <location>
        <begin position="22"/>
        <end position="259"/>
    </location>
</feature>
<keyword evidence="3" id="KW-0720">Serine protease</keyword>
<dbReference type="GO" id="GO:0004252">
    <property type="term" value="F:serine-type endopeptidase activity"/>
    <property type="evidence" value="ECO:0007669"/>
    <property type="project" value="InterPro"/>
</dbReference>
<keyword evidence="8" id="KW-1185">Reference proteome</keyword>
<dbReference type="Proteomes" id="UP000501179">
    <property type="component" value="Chromosome"/>
</dbReference>
<evidence type="ECO:0000256" key="4">
    <source>
        <dbReference type="ARBA" id="ARBA00023157"/>
    </source>
</evidence>
<name>A0A6G9H369_9ACTN</name>
<dbReference type="InterPro" id="IPR043504">
    <property type="entry name" value="Peptidase_S1_PA_chymotrypsin"/>
</dbReference>
<evidence type="ECO:0000256" key="3">
    <source>
        <dbReference type="ARBA" id="ARBA00022825"/>
    </source>
</evidence>
<dbReference type="CDD" id="cd00190">
    <property type="entry name" value="Tryp_SPc"/>
    <property type="match status" value="1"/>
</dbReference>
<protein>
    <submittedName>
        <fullName evidence="7">Serine protease</fullName>
    </submittedName>
</protein>
<evidence type="ECO:0000313" key="7">
    <source>
        <dbReference type="EMBL" id="QIQ04739.1"/>
    </source>
</evidence>
<dbReference type="PANTHER" id="PTHR24256">
    <property type="entry name" value="TRYPTASE-RELATED"/>
    <property type="match status" value="1"/>
</dbReference>
<dbReference type="SMART" id="SM00020">
    <property type="entry name" value="Tryp_SPc"/>
    <property type="match status" value="1"/>
</dbReference>
<evidence type="ECO:0000259" key="6">
    <source>
        <dbReference type="PROSITE" id="PS50240"/>
    </source>
</evidence>